<dbReference type="SMART" id="SM00645">
    <property type="entry name" value="Pept_C1"/>
    <property type="match status" value="1"/>
</dbReference>
<comment type="caution">
    <text evidence="3">The sequence shown here is derived from an EMBL/GenBank/DDBJ whole genome shotgun (WGS) entry which is preliminary data.</text>
</comment>
<evidence type="ECO:0000313" key="4">
    <source>
        <dbReference type="Proteomes" id="UP000238634"/>
    </source>
</evidence>
<dbReference type="InterPro" id="IPR000668">
    <property type="entry name" value="Peptidase_C1A_C"/>
</dbReference>
<organism evidence="3 4">
    <name type="scientific">Phormidesmis priestleyi ULC007</name>
    <dbReference type="NCBI Taxonomy" id="1920490"/>
    <lineage>
        <taxon>Bacteria</taxon>
        <taxon>Bacillati</taxon>
        <taxon>Cyanobacteriota</taxon>
        <taxon>Cyanophyceae</taxon>
        <taxon>Leptolyngbyales</taxon>
        <taxon>Leptolyngbyaceae</taxon>
        <taxon>Phormidesmis</taxon>
    </lineage>
</organism>
<keyword evidence="4" id="KW-1185">Reference proteome</keyword>
<reference evidence="3 4" key="1">
    <citation type="submission" date="2018-02" db="EMBL/GenBank/DDBJ databases">
        <authorList>
            <person name="Cohen D.B."/>
            <person name="Kent A.D."/>
        </authorList>
    </citation>
    <scope>NUCLEOTIDE SEQUENCE [LARGE SCALE GENOMIC DNA]</scope>
    <source>
        <strain evidence="3 4">ULC007</strain>
    </source>
</reference>
<dbReference type="GO" id="GO:0006508">
    <property type="term" value="P:proteolysis"/>
    <property type="evidence" value="ECO:0007669"/>
    <property type="project" value="InterPro"/>
</dbReference>
<reference evidence="3 4" key="2">
    <citation type="submission" date="2018-03" db="EMBL/GenBank/DDBJ databases">
        <title>The ancient ancestry and fast evolution of plastids.</title>
        <authorList>
            <person name="Moore K.R."/>
            <person name="Magnabosco C."/>
            <person name="Momper L."/>
            <person name="Gold D.A."/>
            <person name="Bosak T."/>
            <person name="Fournier G.P."/>
        </authorList>
    </citation>
    <scope>NUCLEOTIDE SEQUENCE [LARGE SCALE GENOMIC DNA]</scope>
    <source>
        <strain evidence="3 4">ULC007</strain>
    </source>
</reference>
<dbReference type="Proteomes" id="UP000238634">
    <property type="component" value="Unassembled WGS sequence"/>
</dbReference>
<evidence type="ECO:0000313" key="3">
    <source>
        <dbReference type="EMBL" id="PSB21307.1"/>
    </source>
</evidence>
<dbReference type="SUPFAM" id="SSF54001">
    <property type="entry name" value="Cysteine proteinases"/>
    <property type="match status" value="1"/>
</dbReference>
<protein>
    <submittedName>
        <fullName evidence="3">Peptidase C1</fullName>
    </submittedName>
</protein>
<dbReference type="Gene3D" id="3.90.70.10">
    <property type="entry name" value="Cysteine proteinases"/>
    <property type="match status" value="1"/>
</dbReference>
<proteinExistence type="inferred from homology"/>
<dbReference type="InterPro" id="IPR025661">
    <property type="entry name" value="Pept_asp_AS"/>
</dbReference>
<dbReference type="InterPro" id="IPR038765">
    <property type="entry name" value="Papain-like_cys_pep_sf"/>
</dbReference>
<evidence type="ECO:0000256" key="1">
    <source>
        <dbReference type="ARBA" id="ARBA00008455"/>
    </source>
</evidence>
<dbReference type="EMBL" id="PVWG01000003">
    <property type="protein sequence ID" value="PSB21307.1"/>
    <property type="molecule type" value="Genomic_DNA"/>
</dbReference>
<dbReference type="OrthoDB" id="3648721at2"/>
<dbReference type="PANTHER" id="PTHR12411">
    <property type="entry name" value="CYSTEINE PROTEASE FAMILY C1-RELATED"/>
    <property type="match status" value="1"/>
</dbReference>
<dbReference type="PRINTS" id="PR00705">
    <property type="entry name" value="PAPAIN"/>
</dbReference>
<comment type="similarity">
    <text evidence="1">Belongs to the peptidase C1 family.</text>
</comment>
<dbReference type="Pfam" id="PF00112">
    <property type="entry name" value="Peptidase_C1"/>
    <property type="match status" value="1"/>
</dbReference>
<dbReference type="PROSITE" id="PS00640">
    <property type="entry name" value="THIOL_PROTEASE_ASN"/>
    <property type="match status" value="1"/>
</dbReference>
<dbReference type="GO" id="GO:0008234">
    <property type="term" value="F:cysteine-type peptidase activity"/>
    <property type="evidence" value="ECO:0007669"/>
    <property type="project" value="InterPro"/>
</dbReference>
<dbReference type="RefSeq" id="WP_073069957.1">
    <property type="nucleotide sequence ID" value="NZ_MPPI01000004.1"/>
</dbReference>
<dbReference type="AlphaFoldDB" id="A0A2T1DLC8"/>
<accession>A0A2T1DLC8</accession>
<feature type="domain" description="Peptidase C1A papain C-terminal" evidence="2">
    <location>
        <begin position="73"/>
        <end position="284"/>
    </location>
</feature>
<dbReference type="InterPro" id="IPR013128">
    <property type="entry name" value="Peptidase_C1A"/>
</dbReference>
<evidence type="ECO:0000259" key="2">
    <source>
        <dbReference type="SMART" id="SM00645"/>
    </source>
</evidence>
<name>A0A2T1DLC8_9CYAN</name>
<dbReference type="STRING" id="1920490.GCA_001895925_02326"/>
<sequence>MDSIKLQAAIELSGASWQAGETSMTRLSDDQKRLRLGYVSGPNEPTFEEQEQIAKINQEVFKSARFKGEITAYPASFDLRTGGFVTPVKDQGGCGSCVSFGTVATIEATMRRIRNNPALAIDLSEAQLFYCYARSQSRNCGNGWWVAPAMDSAKTGLALEASYPYTAGDQNCSNLATNWQSSAVKISGWHEIKSTADMKDWLANRGALAACFTVYNDFYSYANGIYRHVAGDVVGGHCVSIVGYNDTEGYWIAKNSWSANWGESGFFRIAYGQCGIDSSMFAVDGIVETGWLSNVKILGLWTNNADRNAYVYVSEGIGWRRLSDASDQANLDMLIQLGASKAADHAVSLYQENGVIKEVYAW</sequence>
<dbReference type="InterPro" id="IPR039417">
    <property type="entry name" value="Peptidase_C1A_papain-like"/>
</dbReference>
<dbReference type="CDD" id="cd02248">
    <property type="entry name" value="Peptidase_C1A"/>
    <property type="match status" value="1"/>
</dbReference>
<gene>
    <name evidence="3" type="ORF">C7B65_05095</name>
</gene>